<dbReference type="InterPro" id="IPR007774">
    <property type="entry name" value="Put_N_fixation"/>
</dbReference>
<evidence type="ECO:0000313" key="4">
    <source>
        <dbReference type="Proteomes" id="UP001296776"/>
    </source>
</evidence>
<organism evidence="3 4">
    <name type="scientific">Halochromatium glycolicum</name>
    <dbReference type="NCBI Taxonomy" id="85075"/>
    <lineage>
        <taxon>Bacteria</taxon>
        <taxon>Pseudomonadati</taxon>
        <taxon>Pseudomonadota</taxon>
        <taxon>Gammaproteobacteria</taxon>
        <taxon>Chromatiales</taxon>
        <taxon>Chromatiaceae</taxon>
        <taxon>Halochromatium</taxon>
    </lineage>
</organism>
<gene>
    <name evidence="3" type="ORF">CKO40_02240</name>
</gene>
<dbReference type="AlphaFoldDB" id="A0AAJ0X8W7"/>
<reference evidence="3" key="2">
    <citation type="journal article" date="2020" name="Microorganisms">
        <title>Osmotic Adaptation and Compatible Solute Biosynthesis of Phototrophic Bacteria as Revealed from Genome Analyses.</title>
        <authorList>
            <person name="Imhoff J.F."/>
            <person name="Rahn T."/>
            <person name="Kunzel S."/>
            <person name="Keller A."/>
            <person name="Neulinger S.C."/>
        </authorList>
    </citation>
    <scope>NUCLEOTIDE SEQUENCE</scope>
    <source>
        <strain evidence="3">DSM 11080</strain>
    </source>
</reference>
<evidence type="ECO:0000313" key="3">
    <source>
        <dbReference type="EMBL" id="MBK1703400.1"/>
    </source>
</evidence>
<keyword evidence="4" id="KW-1185">Reference proteome</keyword>
<dbReference type="Gene3D" id="1.10.287.660">
    <property type="entry name" value="Helix hairpin bin"/>
    <property type="match status" value="1"/>
</dbReference>
<accession>A0AAJ0X8W7</accession>
<protein>
    <recommendedName>
        <fullName evidence="5">Rop-like</fullName>
    </recommendedName>
</protein>
<evidence type="ECO:0000256" key="1">
    <source>
        <dbReference type="ARBA" id="ARBA00023231"/>
    </source>
</evidence>
<sequence length="72" mass="7832">MTEDDLKALEKATKKAKRIASERASELHDLVEDRLPAAFEEIPAMAQATYDACQAWSEANARLKAAQAAAEA</sequence>
<dbReference type="EMBL" id="NRSJ01000002">
    <property type="protein sequence ID" value="MBK1703400.1"/>
    <property type="molecule type" value="Genomic_DNA"/>
</dbReference>
<reference evidence="3" key="1">
    <citation type="submission" date="2017-08" db="EMBL/GenBank/DDBJ databases">
        <authorList>
            <person name="Imhoff J.F."/>
            <person name="Rahn T."/>
            <person name="Kuenzel S."/>
            <person name="Neulinger S.C."/>
        </authorList>
    </citation>
    <scope>NUCLEOTIDE SEQUENCE</scope>
    <source>
        <strain evidence="3">DSM 11080</strain>
    </source>
</reference>
<comment type="similarity">
    <text evidence="2">Belongs to the UPF0437 family.</text>
</comment>
<evidence type="ECO:0000256" key="2">
    <source>
        <dbReference type="ARBA" id="ARBA00044954"/>
    </source>
</evidence>
<keyword evidence="1" id="KW-0535">Nitrogen fixation</keyword>
<dbReference type="Pfam" id="PF05082">
    <property type="entry name" value="Rop-like"/>
    <property type="match status" value="1"/>
</dbReference>
<name>A0AAJ0X8W7_9GAMM</name>
<dbReference type="PIRSF" id="PIRSF037676">
    <property type="entry name" value="DUF683"/>
    <property type="match status" value="1"/>
</dbReference>
<evidence type="ECO:0008006" key="5">
    <source>
        <dbReference type="Google" id="ProtNLM"/>
    </source>
</evidence>
<dbReference type="Proteomes" id="UP001296776">
    <property type="component" value="Unassembled WGS sequence"/>
</dbReference>
<dbReference type="InterPro" id="IPR029012">
    <property type="entry name" value="Helix_hairpin_bin_sf"/>
</dbReference>
<dbReference type="RefSeq" id="WP_200344321.1">
    <property type="nucleotide sequence ID" value="NZ_NRSJ01000002.1"/>
</dbReference>
<proteinExistence type="inferred from homology"/>
<comment type="caution">
    <text evidence="3">The sequence shown here is derived from an EMBL/GenBank/DDBJ whole genome shotgun (WGS) entry which is preliminary data.</text>
</comment>